<keyword evidence="15" id="KW-1185">Reference proteome</keyword>
<evidence type="ECO:0000256" key="10">
    <source>
        <dbReference type="ARBA" id="ARBA00048109"/>
    </source>
</evidence>
<dbReference type="InterPro" id="IPR045034">
    <property type="entry name" value="O-acyltransferase_WSD1-like"/>
</dbReference>
<evidence type="ECO:0000259" key="12">
    <source>
        <dbReference type="Pfam" id="PF03007"/>
    </source>
</evidence>
<dbReference type="EC" id="2.3.1.20" evidence="4"/>
<sequence>MKKPIPPIDLLFLLGESRDAPQHVAGLMIFENPAPSSGWSIADLVARYRAAKPIFPFNVVPKLSLFDLPCWVEVEQIDMNYHVQHLALPAPGTDDQVNEMVQRWHDTLFDRGQPLFQVCVIEGLQDDRFAIYVKLHHAIVDGASAIARILGAVSEDPAAPLGDPLYAIDVMAPEDRSTELPPTLAKQWLGMANRAAKGSLIAADLYVGFLKKTASRMRGAPPSGSRPFEAPMTVFNERVVHGRSYARTSLPMAQLKAAAKAAGGTLNDVALTLVDDAVHHYLAERKKPLAQRLLALVPVSLREAGDKEATTKISALVIAMGDGQAAVRNRLAQVMEHMKEGKAELQAMSKAAAGGYSVAMYSLANAMGKLGFDKPLANMIISNVPGSPKQMYLGGSRMLGVFPVSVISVGMGLNVTLVSNAGRLDVGITSQRRSIPDPERIAGLMLDSLNAMMADTEPATPAGVIEGDTKPTRAPRVARKASRRPTPKAAQQPN</sequence>
<reference evidence="14" key="1">
    <citation type="submission" date="2023-06" db="EMBL/GenBank/DDBJ databases">
        <authorList>
            <person name="Jiang Y."/>
            <person name="Liu Q."/>
        </authorList>
    </citation>
    <scope>NUCLEOTIDE SEQUENCE</scope>
    <source>
        <strain evidence="14">CGMCC 1.12089</strain>
    </source>
</reference>
<feature type="region of interest" description="Disordered" evidence="11">
    <location>
        <begin position="457"/>
        <end position="494"/>
    </location>
</feature>
<dbReference type="RefSeq" id="WP_286658968.1">
    <property type="nucleotide sequence ID" value="NZ_JASZYV010000001.1"/>
</dbReference>
<comment type="catalytic activity">
    <reaction evidence="10">
        <text>an acyl-CoA + a 1,2-diacyl-sn-glycerol = a triacyl-sn-glycerol + CoA</text>
        <dbReference type="Rhea" id="RHEA:10868"/>
        <dbReference type="ChEBI" id="CHEBI:17815"/>
        <dbReference type="ChEBI" id="CHEBI:57287"/>
        <dbReference type="ChEBI" id="CHEBI:58342"/>
        <dbReference type="ChEBI" id="CHEBI:64615"/>
        <dbReference type="EC" id="2.3.1.20"/>
    </reaction>
</comment>
<feature type="compositionally biased region" description="Basic residues" evidence="11">
    <location>
        <begin position="476"/>
        <end position="486"/>
    </location>
</feature>
<proteinExistence type="inferred from homology"/>
<keyword evidence="9" id="KW-0012">Acyltransferase</keyword>
<dbReference type="Gene3D" id="3.30.559.10">
    <property type="entry name" value="Chloramphenicol acetyltransferase-like domain"/>
    <property type="match status" value="1"/>
</dbReference>
<comment type="caution">
    <text evidence="14">The sequence shown here is derived from an EMBL/GenBank/DDBJ whole genome shotgun (WGS) entry which is preliminary data.</text>
</comment>
<gene>
    <name evidence="14" type="ORF">QTH91_05335</name>
</gene>
<comment type="pathway">
    <text evidence="1">Glycerolipid metabolism; triacylglycerol biosynthesis.</text>
</comment>
<evidence type="ECO:0000256" key="11">
    <source>
        <dbReference type="SAM" id="MobiDB-lite"/>
    </source>
</evidence>
<keyword evidence="7" id="KW-0319">Glycerol metabolism</keyword>
<evidence type="ECO:0000256" key="3">
    <source>
        <dbReference type="ARBA" id="ARBA00009587"/>
    </source>
</evidence>
<dbReference type="PANTHER" id="PTHR31650:SF1">
    <property type="entry name" value="WAX ESTER SYNTHASE_DIACYLGLYCEROL ACYLTRANSFERASE 4-RELATED"/>
    <property type="match status" value="1"/>
</dbReference>
<dbReference type="Pfam" id="PF03007">
    <property type="entry name" value="WS_DGAT_cat"/>
    <property type="match status" value="1"/>
</dbReference>
<dbReference type="InterPro" id="IPR004255">
    <property type="entry name" value="O-acyltransferase_WSD1_N"/>
</dbReference>
<name>A0ABT7N7N5_9BURK</name>
<dbReference type="InterPro" id="IPR023213">
    <property type="entry name" value="CAT-like_dom_sf"/>
</dbReference>
<feature type="domain" description="O-acyltransferase WSD1-like N-terminal" evidence="12">
    <location>
        <begin position="7"/>
        <end position="270"/>
    </location>
</feature>
<evidence type="ECO:0000256" key="1">
    <source>
        <dbReference type="ARBA" id="ARBA00004771"/>
    </source>
</evidence>
<evidence type="ECO:0000313" key="15">
    <source>
        <dbReference type="Proteomes" id="UP001174908"/>
    </source>
</evidence>
<evidence type="ECO:0000256" key="8">
    <source>
        <dbReference type="ARBA" id="ARBA00023098"/>
    </source>
</evidence>
<dbReference type="EMBL" id="JASZYV010000001">
    <property type="protein sequence ID" value="MDM0043895.1"/>
    <property type="molecule type" value="Genomic_DNA"/>
</dbReference>
<dbReference type="InterPro" id="IPR009721">
    <property type="entry name" value="O-acyltransferase_WSD1_C"/>
</dbReference>
<keyword evidence="8" id="KW-0443">Lipid metabolism</keyword>
<evidence type="ECO:0000256" key="2">
    <source>
        <dbReference type="ARBA" id="ARBA00005189"/>
    </source>
</evidence>
<evidence type="ECO:0000259" key="13">
    <source>
        <dbReference type="Pfam" id="PF06974"/>
    </source>
</evidence>
<dbReference type="Proteomes" id="UP001174908">
    <property type="component" value="Unassembled WGS sequence"/>
</dbReference>
<comment type="similarity">
    <text evidence="3">Belongs to the long-chain O-acyltransferase family.</text>
</comment>
<dbReference type="InterPro" id="IPR014292">
    <property type="entry name" value="Acyl_transf_WS/DGAT"/>
</dbReference>
<dbReference type="Pfam" id="PF06974">
    <property type="entry name" value="WS_DGAT_C"/>
    <property type="match status" value="1"/>
</dbReference>
<dbReference type="PANTHER" id="PTHR31650">
    <property type="entry name" value="O-ACYLTRANSFERASE (WSD1-LIKE) FAMILY PROTEIN"/>
    <property type="match status" value="1"/>
</dbReference>
<protein>
    <recommendedName>
        <fullName evidence="4">diacylglycerol O-acyltransferase</fullName>
        <ecNumber evidence="4">2.3.1.20</ecNumber>
    </recommendedName>
</protein>
<evidence type="ECO:0000256" key="4">
    <source>
        <dbReference type="ARBA" id="ARBA00013244"/>
    </source>
</evidence>
<keyword evidence="5" id="KW-0444">Lipid biosynthesis</keyword>
<organism evidence="14 15">
    <name type="scientific">Variovorax dokdonensis</name>
    <dbReference type="NCBI Taxonomy" id="344883"/>
    <lineage>
        <taxon>Bacteria</taxon>
        <taxon>Pseudomonadati</taxon>
        <taxon>Pseudomonadota</taxon>
        <taxon>Betaproteobacteria</taxon>
        <taxon>Burkholderiales</taxon>
        <taxon>Comamonadaceae</taxon>
        <taxon>Variovorax</taxon>
    </lineage>
</organism>
<evidence type="ECO:0000256" key="9">
    <source>
        <dbReference type="ARBA" id="ARBA00023315"/>
    </source>
</evidence>
<feature type="domain" description="O-acyltransferase WSD1 C-terminal" evidence="13">
    <location>
        <begin position="312"/>
        <end position="452"/>
    </location>
</feature>
<accession>A0ABT7N7N5</accession>
<keyword evidence="6" id="KW-0808">Transferase</keyword>
<evidence type="ECO:0000256" key="5">
    <source>
        <dbReference type="ARBA" id="ARBA00022516"/>
    </source>
</evidence>
<comment type="pathway">
    <text evidence="2">Lipid metabolism.</text>
</comment>
<dbReference type="NCBIfam" id="TIGR02946">
    <property type="entry name" value="acyl_WS_DGAT"/>
    <property type="match status" value="1"/>
</dbReference>
<evidence type="ECO:0000256" key="7">
    <source>
        <dbReference type="ARBA" id="ARBA00022798"/>
    </source>
</evidence>
<dbReference type="SUPFAM" id="SSF52777">
    <property type="entry name" value="CoA-dependent acyltransferases"/>
    <property type="match status" value="1"/>
</dbReference>
<evidence type="ECO:0000313" key="14">
    <source>
        <dbReference type="EMBL" id="MDM0043895.1"/>
    </source>
</evidence>
<evidence type="ECO:0000256" key="6">
    <source>
        <dbReference type="ARBA" id="ARBA00022679"/>
    </source>
</evidence>